<proteinExistence type="predicted"/>
<evidence type="ECO:0000313" key="2">
    <source>
        <dbReference type="EMBL" id="EYB87169.1"/>
    </source>
</evidence>
<dbReference type="AlphaFoldDB" id="A0A016SA61"/>
<dbReference type="EMBL" id="JARK01001603">
    <property type="protein sequence ID" value="EYB87169.1"/>
    <property type="molecule type" value="Genomic_DNA"/>
</dbReference>
<feature type="region of interest" description="Disordered" evidence="1">
    <location>
        <begin position="1"/>
        <end position="29"/>
    </location>
</feature>
<evidence type="ECO:0000256" key="1">
    <source>
        <dbReference type="SAM" id="MobiDB-lite"/>
    </source>
</evidence>
<keyword evidence="3" id="KW-1185">Reference proteome</keyword>
<sequence length="92" mass="10372">MDPQRRRLVRDRGVADASAPSRQVERGGRALKSDSFMMLGQPCGEGLHPLKGDEYLQFVTRVDLKGFEYLMSKKRHKATVSLETLEAIHTPC</sequence>
<reference evidence="3" key="1">
    <citation type="journal article" date="2015" name="Nat. Genet.">
        <title>The genome and transcriptome of the zoonotic hookworm Ancylostoma ceylanicum identify infection-specific gene families.</title>
        <authorList>
            <person name="Schwarz E.M."/>
            <person name="Hu Y."/>
            <person name="Antoshechkin I."/>
            <person name="Miller M.M."/>
            <person name="Sternberg P.W."/>
            <person name="Aroian R.V."/>
        </authorList>
    </citation>
    <scope>NUCLEOTIDE SEQUENCE</scope>
    <source>
        <strain evidence="3">HY135</strain>
    </source>
</reference>
<organism evidence="2 3">
    <name type="scientific">Ancylostoma ceylanicum</name>
    <dbReference type="NCBI Taxonomy" id="53326"/>
    <lineage>
        <taxon>Eukaryota</taxon>
        <taxon>Metazoa</taxon>
        <taxon>Ecdysozoa</taxon>
        <taxon>Nematoda</taxon>
        <taxon>Chromadorea</taxon>
        <taxon>Rhabditida</taxon>
        <taxon>Rhabditina</taxon>
        <taxon>Rhabditomorpha</taxon>
        <taxon>Strongyloidea</taxon>
        <taxon>Ancylostomatidae</taxon>
        <taxon>Ancylostomatinae</taxon>
        <taxon>Ancylostoma</taxon>
    </lineage>
</organism>
<comment type="caution">
    <text evidence="2">The sequence shown here is derived from an EMBL/GenBank/DDBJ whole genome shotgun (WGS) entry which is preliminary data.</text>
</comment>
<dbReference type="Proteomes" id="UP000024635">
    <property type="component" value="Unassembled WGS sequence"/>
</dbReference>
<name>A0A016SA61_9BILA</name>
<accession>A0A016SA61</accession>
<protein>
    <submittedName>
        <fullName evidence="2">Uncharacterized protein</fullName>
    </submittedName>
</protein>
<evidence type="ECO:0000313" key="3">
    <source>
        <dbReference type="Proteomes" id="UP000024635"/>
    </source>
</evidence>
<gene>
    <name evidence="2" type="primary">Acey_s0267.g752</name>
    <name evidence="2" type="ORF">Y032_0267g752</name>
</gene>